<dbReference type="InterPro" id="IPR000719">
    <property type="entry name" value="Prot_kinase_dom"/>
</dbReference>
<dbReference type="SUPFAM" id="SSF49265">
    <property type="entry name" value="Fibronectin type III"/>
    <property type="match status" value="1"/>
</dbReference>
<gene>
    <name evidence="14" type="ORF">QYM36_014369</name>
</gene>
<feature type="domain" description="Protein kinase" evidence="11">
    <location>
        <begin position="375"/>
        <end position="629"/>
    </location>
</feature>
<keyword evidence="9" id="KW-0393">Immunoglobulin domain</keyword>
<comment type="caution">
    <text evidence="14">The sequence shown here is derived from an EMBL/GenBank/DDBJ whole genome shotgun (WGS) entry which is preliminary data.</text>
</comment>
<dbReference type="SUPFAM" id="SSF48726">
    <property type="entry name" value="Immunoglobulin"/>
    <property type="match status" value="3"/>
</dbReference>
<dbReference type="PROSITE" id="PS50853">
    <property type="entry name" value="FN3"/>
    <property type="match status" value="2"/>
</dbReference>
<dbReference type="Pfam" id="PF00069">
    <property type="entry name" value="Pkinase"/>
    <property type="match status" value="2"/>
</dbReference>
<comment type="similarity">
    <text evidence="1">Belongs to the protein kinase superfamily. CAMK Ser/Thr protein kinase family.</text>
</comment>
<dbReference type="GO" id="GO:0005634">
    <property type="term" value="C:nucleus"/>
    <property type="evidence" value="ECO:0007669"/>
    <property type="project" value="TreeGrafter"/>
</dbReference>
<keyword evidence="7" id="KW-0067">ATP-binding</keyword>
<dbReference type="InterPro" id="IPR003599">
    <property type="entry name" value="Ig_sub"/>
</dbReference>
<keyword evidence="15" id="KW-1185">Reference proteome</keyword>
<dbReference type="InterPro" id="IPR003961">
    <property type="entry name" value="FN3_dom"/>
</dbReference>
<keyword evidence="3" id="KW-0808">Transferase</keyword>
<sequence length="1402" mass="159881">MLVLLRVCTPLESRPKRPLTDQYADFDRLRKTGVPLPLADRPIISGMTDRYLTLSWKPSIPIGPREPVTYMVEMSDCPDGEWFTVRNRILGNVCDIRNLDPQKDYRFRIRVENKYGLSDPSPYAITYRENLHVIPTKRPMPGKAGEIPDFGHSIEGMKYPPTFLRQEQEASYALRHHSTSLHWYLYGYPRPEIRFTYDGLPITMGGKFESAYQRDGEATLFISRMLEKDVGVYECVATNEHGEARQRIKLELAEHPVFIDRPSDVVFMVRKPGRIVCKICGVPAPDVKWYKDWKPLAPSSRVKIQSYDSDTFILSITDVIQKDEGLYSVVARNVAGAAQASLLVRVEENEEDFNWSTYNRLRTVKTIDKSWDDFYDAGNEIGRGTQAIIKHVVDRINGISYAAKIMNGNDSNVRPKMLHELEMMNQFNHRRLVRVVNAFETKKTVTLITELCGGGTLLDSLTSQANLTESEIAAYIRQVLQALEHMHSRGYAHLGLTPGDVLISRPGGDEIKICDFSLTRRVGSGKLMSLDYGMPEFVAPEIANGEGVGTPADIWSVGVITYLLLSGISPFRGGNDRETLSNVQKGQINFDVDAFSSVSCEAKDFIAKLLVFQGAGRLNVRDALEHPWLKTADREMNDSVPIPTDRLKSYYLRLKEWYSNASCRTWFRRRPLSGAFIDPSKMVYPPGESNTPRGTPARENGEKGPIRVEVNGYDRPDYQVEVISSESQYQMGPDTFLLPLRDPNFPARLRRYMKVAQQRSPTFTLRLNEHNFDKSLPIIRERRRFTDIMDEEIDDEKKNRINRYVTDRSFSPTARRLRHEVGTRLECANQAEAIIEAQRHGKVPFFREKPKTVAIVEDKPIEMSCFVVGDPKPRVEWYKNEVMLLPGSRISIKEDDKGRSILRFESAMSQDVGIYKVVARNDSGQVTARARLVIGDLPSQPDSPDVSCYSDTEVLLKWKVPKDDGNSPILCYNLQYRGTGETEWRDVANNIDHEFYLVRELKGLHPYIFRISARNAFGWSEKSIPSETVTTRETGAPPVQITRAMQLTLQQLTESGKTIETDQGKSISLDYSAETNPVELHDNPPTEDYSFIAEIARGQFSFIAKCVRKSTDTIYTAKALSRNDEDAAKAEVEKMRTLRHERVATLIEAYTMPSHYIMILEKLQGMDVLTYLSNLHEYTEQMVATIVNQVLDALQYLHWRGLGYLDLQFDNIVLTSSRTVDVKLVDFGCAEPVSKLGTLVKQKGLLEYTAPEVLAEEPAYPQSDIWSLGAMTYTLLSGVSPFKGETNEETRQNIVFVRYRFEPLHKEITMEATRFLMLIFKRAPLKRPATEECLENRWLQPTEFMLKKRQRAVFLGNRLKDFSNEYHSLRNQKATKDDQICLALGMGFNRSPSTQYDSLTSF</sequence>
<evidence type="ECO:0000256" key="6">
    <source>
        <dbReference type="ARBA" id="ARBA00022777"/>
    </source>
</evidence>
<dbReference type="FunFam" id="2.60.40.10:FF:000032">
    <property type="entry name" value="palladin isoform X1"/>
    <property type="match status" value="1"/>
</dbReference>
<dbReference type="PROSITE" id="PS50835">
    <property type="entry name" value="IG_LIKE"/>
    <property type="match status" value="3"/>
</dbReference>
<evidence type="ECO:0000259" key="13">
    <source>
        <dbReference type="PROSITE" id="PS50853"/>
    </source>
</evidence>
<organism evidence="14 15">
    <name type="scientific">Artemia franciscana</name>
    <name type="common">Brine shrimp</name>
    <name type="synonym">Artemia sanfranciscana</name>
    <dbReference type="NCBI Taxonomy" id="6661"/>
    <lineage>
        <taxon>Eukaryota</taxon>
        <taxon>Metazoa</taxon>
        <taxon>Ecdysozoa</taxon>
        <taxon>Arthropoda</taxon>
        <taxon>Crustacea</taxon>
        <taxon>Branchiopoda</taxon>
        <taxon>Anostraca</taxon>
        <taxon>Artemiidae</taxon>
        <taxon>Artemia</taxon>
    </lineage>
</organism>
<dbReference type="SMART" id="SM00408">
    <property type="entry name" value="IGc2"/>
    <property type="match status" value="3"/>
</dbReference>
<dbReference type="Proteomes" id="UP001187531">
    <property type="component" value="Unassembled WGS sequence"/>
</dbReference>
<dbReference type="InterPro" id="IPR007110">
    <property type="entry name" value="Ig-like_dom"/>
</dbReference>
<feature type="region of interest" description="Disordered" evidence="10">
    <location>
        <begin position="683"/>
        <end position="704"/>
    </location>
</feature>
<dbReference type="InterPro" id="IPR011009">
    <property type="entry name" value="Kinase-like_dom_sf"/>
</dbReference>
<feature type="domain" description="Fibronectin type-III" evidence="13">
    <location>
        <begin position="34"/>
        <end position="131"/>
    </location>
</feature>
<dbReference type="GO" id="GO:0005524">
    <property type="term" value="F:ATP binding"/>
    <property type="evidence" value="ECO:0007669"/>
    <property type="project" value="UniProtKB-KW"/>
</dbReference>
<dbReference type="FunFam" id="2.60.40.10:FF:000940">
    <property type="entry name" value="Muscle M-line assembly protein unc-89"/>
    <property type="match status" value="1"/>
</dbReference>
<dbReference type="EMBL" id="JAVRJZ010000018">
    <property type="protein sequence ID" value="KAK2708742.1"/>
    <property type="molecule type" value="Genomic_DNA"/>
</dbReference>
<evidence type="ECO:0000259" key="12">
    <source>
        <dbReference type="PROSITE" id="PS50835"/>
    </source>
</evidence>
<dbReference type="PROSITE" id="PS50011">
    <property type="entry name" value="PROTEIN_KINASE_DOM"/>
    <property type="match status" value="2"/>
</dbReference>
<dbReference type="FunFam" id="2.60.40.10:FF:000802">
    <property type="entry name" value="Muscle M-line assembly protein unc-89"/>
    <property type="match status" value="1"/>
</dbReference>
<dbReference type="GO" id="GO:0009653">
    <property type="term" value="P:anatomical structure morphogenesis"/>
    <property type="evidence" value="ECO:0007669"/>
    <property type="project" value="UniProtKB-ARBA"/>
</dbReference>
<keyword evidence="5" id="KW-0547">Nucleotide-binding</keyword>
<proteinExistence type="inferred from homology"/>
<dbReference type="GO" id="GO:0035556">
    <property type="term" value="P:intracellular signal transduction"/>
    <property type="evidence" value="ECO:0007669"/>
    <property type="project" value="TreeGrafter"/>
</dbReference>
<evidence type="ECO:0008006" key="16">
    <source>
        <dbReference type="Google" id="ProtNLM"/>
    </source>
</evidence>
<keyword evidence="6" id="KW-0418">Kinase</keyword>
<evidence type="ECO:0000256" key="2">
    <source>
        <dbReference type="ARBA" id="ARBA00022527"/>
    </source>
</evidence>
<dbReference type="FunFam" id="2.60.40.10:FF:001036">
    <property type="entry name" value="Muscle M-line assembly protein unc-89"/>
    <property type="match status" value="1"/>
</dbReference>
<dbReference type="InterPro" id="IPR036179">
    <property type="entry name" value="Ig-like_dom_sf"/>
</dbReference>
<dbReference type="GO" id="GO:0043065">
    <property type="term" value="P:positive regulation of apoptotic process"/>
    <property type="evidence" value="ECO:0007669"/>
    <property type="project" value="TreeGrafter"/>
</dbReference>
<feature type="domain" description="Ig-like" evidence="12">
    <location>
        <begin position="844"/>
        <end position="933"/>
    </location>
</feature>
<protein>
    <recommendedName>
        <fullName evidence="16">Obscurin</fullName>
    </recommendedName>
</protein>
<evidence type="ECO:0000313" key="14">
    <source>
        <dbReference type="EMBL" id="KAK2708742.1"/>
    </source>
</evidence>
<dbReference type="PANTHER" id="PTHR24342">
    <property type="entry name" value="SERINE/THREONINE-PROTEIN KINASE 17"/>
    <property type="match status" value="1"/>
</dbReference>
<feature type="domain" description="Protein kinase" evidence="11">
    <location>
        <begin position="1089"/>
        <end position="1339"/>
    </location>
</feature>
<keyword evidence="4" id="KW-0677">Repeat</keyword>
<evidence type="ECO:0000256" key="8">
    <source>
        <dbReference type="ARBA" id="ARBA00023157"/>
    </source>
</evidence>
<dbReference type="SMART" id="SM00409">
    <property type="entry name" value="IG"/>
    <property type="match status" value="3"/>
</dbReference>
<evidence type="ECO:0000256" key="1">
    <source>
        <dbReference type="ARBA" id="ARBA00006692"/>
    </source>
</evidence>
<dbReference type="PANTHER" id="PTHR24342:SF14">
    <property type="entry name" value="DEATH-ASSOCIATED PROTEIN KINASE DAPK-1"/>
    <property type="match status" value="1"/>
</dbReference>
<feature type="domain" description="Ig-like" evidence="12">
    <location>
        <begin position="256"/>
        <end position="345"/>
    </location>
</feature>
<dbReference type="InterPro" id="IPR013098">
    <property type="entry name" value="Ig_I-set"/>
</dbReference>
<evidence type="ECO:0000256" key="4">
    <source>
        <dbReference type="ARBA" id="ARBA00022737"/>
    </source>
</evidence>
<dbReference type="SUPFAM" id="SSF56112">
    <property type="entry name" value="Protein kinase-like (PK-like)"/>
    <property type="match status" value="2"/>
</dbReference>
<evidence type="ECO:0000256" key="3">
    <source>
        <dbReference type="ARBA" id="ARBA00022679"/>
    </source>
</evidence>
<name>A0AA88HQ34_ARTSF</name>
<feature type="domain" description="Fibronectin type-III" evidence="13">
    <location>
        <begin position="940"/>
        <end position="1034"/>
    </location>
</feature>
<dbReference type="FunFam" id="2.60.40.10:FF:001381">
    <property type="entry name" value="Uncharacterized protein, isoform C"/>
    <property type="match status" value="1"/>
</dbReference>
<dbReference type="Pfam" id="PF07679">
    <property type="entry name" value="I-set"/>
    <property type="match status" value="3"/>
</dbReference>
<dbReference type="GO" id="GO:0004674">
    <property type="term" value="F:protein serine/threonine kinase activity"/>
    <property type="evidence" value="ECO:0007669"/>
    <property type="project" value="UniProtKB-KW"/>
</dbReference>
<reference evidence="14" key="1">
    <citation type="submission" date="2023-07" db="EMBL/GenBank/DDBJ databases">
        <title>Chromosome-level genome assembly of Artemia franciscana.</title>
        <authorList>
            <person name="Jo E."/>
        </authorList>
    </citation>
    <scope>NUCLEOTIDE SEQUENCE</scope>
    <source>
        <tissue evidence="14">Whole body</tissue>
    </source>
</reference>
<accession>A0AA88HQ34</accession>
<dbReference type="SMART" id="SM00060">
    <property type="entry name" value="FN3"/>
    <property type="match status" value="2"/>
</dbReference>
<dbReference type="Gene3D" id="3.30.200.20">
    <property type="entry name" value="Phosphorylase Kinase, domain 1"/>
    <property type="match status" value="2"/>
</dbReference>
<dbReference type="GO" id="GO:0030154">
    <property type="term" value="P:cell differentiation"/>
    <property type="evidence" value="ECO:0007669"/>
    <property type="project" value="UniProtKB-ARBA"/>
</dbReference>
<evidence type="ECO:0000256" key="10">
    <source>
        <dbReference type="SAM" id="MobiDB-lite"/>
    </source>
</evidence>
<dbReference type="InterPro" id="IPR003598">
    <property type="entry name" value="Ig_sub2"/>
</dbReference>
<evidence type="ECO:0000259" key="11">
    <source>
        <dbReference type="PROSITE" id="PS50011"/>
    </source>
</evidence>
<keyword evidence="8" id="KW-1015">Disulfide bond</keyword>
<dbReference type="Gene3D" id="1.10.510.10">
    <property type="entry name" value="Transferase(Phosphotransferase) domain 1"/>
    <property type="match status" value="2"/>
</dbReference>
<dbReference type="CDD" id="cd00063">
    <property type="entry name" value="FN3"/>
    <property type="match status" value="2"/>
</dbReference>
<evidence type="ECO:0000256" key="9">
    <source>
        <dbReference type="ARBA" id="ARBA00023319"/>
    </source>
</evidence>
<evidence type="ECO:0000313" key="15">
    <source>
        <dbReference type="Proteomes" id="UP001187531"/>
    </source>
</evidence>
<evidence type="ECO:0000256" key="7">
    <source>
        <dbReference type="ARBA" id="ARBA00022840"/>
    </source>
</evidence>
<dbReference type="Pfam" id="PF00041">
    <property type="entry name" value="fn3"/>
    <property type="match status" value="2"/>
</dbReference>
<keyword evidence="2" id="KW-0723">Serine/threonine-protein kinase</keyword>
<dbReference type="InterPro" id="IPR013783">
    <property type="entry name" value="Ig-like_fold"/>
</dbReference>
<dbReference type="InterPro" id="IPR036116">
    <property type="entry name" value="FN3_sf"/>
</dbReference>
<feature type="domain" description="Ig-like" evidence="12">
    <location>
        <begin position="178"/>
        <end position="251"/>
    </location>
</feature>
<dbReference type="Gene3D" id="2.60.40.10">
    <property type="entry name" value="Immunoglobulins"/>
    <property type="match status" value="5"/>
</dbReference>
<evidence type="ECO:0000256" key="5">
    <source>
        <dbReference type="ARBA" id="ARBA00022741"/>
    </source>
</evidence>